<dbReference type="InterPro" id="IPR008927">
    <property type="entry name" value="6-PGluconate_DH-like_C_sf"/>
</dbReference>
<keyword evidence="11" id="KW-1185">Reference proteome</keyword>
<comment type="caution">
    <text evidence="10">The sequence shown here is derived from an EMBL/GenBank/DDBJ whole genome shotgun (WGS) entry which is preliminary data.</text>
</comment>
<keyword evidence="5" id="KW-0560">Oxidoreductase</keyword>
<evidence type="ECO:0000313" key="11">
    <source>
        <dbReference type="Proteomes" id="UP000006322"/>
    </source>
</evidence>
<accession>K7AD57</accession>
<dbReference type="UniPathway" id="UPA00028">
    <property type="reaction ID" value="UER00004"/>
</dbReference>
<reference evidence="11" key="1">
    <citation type="journal article" date="2014" name="Environ. Microbiol.">
        <title>Comparative genomics of the marine bacterial genus Glaciecola reveals the high degree of genomic diversity and genomic characteristic for cold adaptation.</title>
        <authorList>
            <person name="Qin Q.L."/>
            <person name="Xie B.B."/>
            <person name="Yu Y."/>
            <person name="Shu Y.L."/>
            <person name="Rong J.C."/>
            <person name="Zhang Y.J."/>
            <person name="Zhao D.L."/>
            <person name="Chen X.L."/>
            <person name="Zhang X.Y."/>
            <person name="Chen B."/>
            <person name="Zhou B.C."/>
            <person name="Zhang Y.Z."/>
        </authorList>
    </citation>
    <scope>NUCLEOTIDE SEQUENCE [LARGE SCALE GENOMIC DNA]</scope>
    <source>
        <strain evidence="11">LMG 21857</strain>
    </source>
</reference>
<evidence type="ECO:0000256" key="3">
    <source>
        <dbReference type="ARBA" id="ARBA00019465"/>
    </source>
</evidence>
<proteinExistence type="predicted"/>
<dbReference type="SUPFAM" id="SSF48179">
    <property type="entry name" value="6-phosphogluconate dehydrogenase C-terminal domain-like"/>
    <property type="match status" value="1"/>
</dbReference>
<dbReference type="Gene3D" id="1.10.1040.10">
    <property type="entry name" value="N-(1-d-carboxylethyl)-l-norvaline Dehydrogenase, domain 2"/>
    <property type="match status" value="1"/>
</dbReference>
<evidence type="ECO:0000256" key="1">
    <source>
        <dbReference type="ARBA" id="ARBA00004994"/>
    </source>
</evidence>
<feature type="domain" description="Ketopantoate reductase C-terminal" evidence="9">
    <location>
        <begin position="99"/>
        <end position="218"/>
    </location>
</feature>
<dbReference type="Pfam" id="PF08546">
    <property type="entry name" value="ApbA_C"/>
    <property type="match status" value="1"/>
</dbReference>
<evidence type="ECO:0000256" key="7">
    <source>
        <dbReference type="ARBA" id="ARBA00048793"/>
    </source>
</evidence>
<evidence type="ECO:0000256" key="5">
    <source>
        <dbReference type="ARBA" id="ARBA00023002"/>
    </source>
</evidence>
<dbReference type="Pfam" id="PF02558">
    <property type="entry name" value="ApbA"/>
    <property type="match status" value="1"/>
</dbReference>
<dbReference type="EMBL" id="BAER01000053">
    <property type="protein sequence ID" value="GAC33260.1"/>
    <property type="molecule type" value="Genomic_DNA"/>
</dbReference>
<organism evidence="10 11">
    <name type="scientific">Paraglaciecola polaris LMG 21857</name>
    <dbReference type="NCBI Taxonomy" id="1129793"/>
    <lineage>
        <taxon>Bacteria</taxon>
        <taxon>Pseudomonadati</taxon>
        <taxon>Pseudomonadota</taxon>
        <taxon>Gammaproteobacteria</taxon>
        <taxon>Alteromonadales</taxon>
        <taxon>Alteromonadaceae</taxon>
        <taxon>Paraglaciecola</taxon>
    </lineage>
</organism>
<evidence type="ECO:0000259" key="8">
    <source>
        <dbReference type="Pfam" id="PF02558"/>
    </source>
</evidence>
<dbReference type="STRING" id="1129793.GPLA_2355"/>
<name>K7AD57_9ALTE</name>
<dbReference type="InterPro" id="IPR013328">
    <property type="entry name" value="6PGD_dom2"/>
</dbReference>
<evidence type="ECO:0000256" key="6">
    <source>
        <dbReference type="ARBA" id="ARBA00032024"/>
    </source>
</evidence>
<comment type="catalytic activity">
    <reaction evidence="7">
        <text>(R)-pantoate + NADP(+) = 2-dehydropantoate + NADPH + H(+)</text>
        <dbReference type="Rhea" id="RHEA:16233"/>
        <dbReference type="ChEBI" id="CHEBI:11561"/>
        <dbReference type="ChEBI" id="CHEBI:15378"/>
        <dbReference type="ChEBI" id="CHEBI:15980"/>
        <dbReference type="ChEBI" id="CHEBI:57783"/>
        <dbReference type="ChEBI" id="CHEBI:58349"/>
        <dbReference type="EC" id="1.1.1.169"/>
    </reaction>
</comment>
<dbReference type="AlphaFoldDB" id="K7AD57"/>
<evidence type="ECO:0000256" key="2">
    <source>
        <dbReference type="ARBA" id="ARBA00013014"/>
    </source>
</evidence>
<dbReference type="EC" id="1.1.1.169" evidence="2"/>
<dbReference type="FunFam" id="1.10.1040.10:FF:000017">
    <property type="entry name" value="2-dehydropantoate 2-reductase"/>
    <property type="match status" value="1"/>
</dbReference>
<dbReference type="GO" id="GO:0008677">
    <property type="term" value="F:2-dehydropantoate 2-reductase activity"/>
    <property type="evidence" value="ECO:0007669"/>
    <property type="project" value="UniProtKB-EC"/>
</dbReference>
<evidence type="ECO:0000256" key="4">
    <source>
        <dbReference type="ARBA" id="ARBA00022655"/>
    </source>
</evidence>
<dbReference type="Proteomes" id="UP000006322">
    <property type="component" value="Unassembled WGS sequence"/>
</dbReference>
<feature type="domain" description="Ketopantoate reductase N-terminal" evidence="8">
    <location>
        <begin position="8"/>
        <end position="68"/>
    </location>
</feature>
<dbReference type="InterPro" id="IPR013332">
    <property type="entry name" value="KPR_N"/>
</dbReference>
<gene>
    <name evidence="10" type="ORF">GPLA_2355</name>
</gene>
<evidence type="ECO:0000313" key="10">
    <source>
        <dbReference type="EMBL" id="GAC33260.1"/>
    </source>
</evidence>
<keyword evidence="4" id="KW-0566">Pantothenate biosynthesis</keyword>
<dbReference type="InterPro" id="IPR051402">
    <property type="entry name" value="KPR-Related"/>
</dbReference>
<dbReference type="PANTHER" id="PTHR21708:SF26">
    <property type="entry name" value="2-DEHYDROPANTOATE 2-REDUCTASE"/>
    <property type="match status" value="1"/>
</dbReference>
<comment type="pathway">
    <text evidence="1">Cofactor biosynthesis; (R)-pantothenate biosynthesis; (R)-pantoate from 3-methyl-2-oxobutanoate: step 2/2.</text>
</comment>
<sequence>MELREWLEPSTCPILSLQNGVDSEAFLANAFGAKRIWGGMAIKIGGEVVKPGEVVSTGIAKITYGPWPKLDKHQLMPTKLTIFAKYLALANIPFELTSDIQSELWKKLVINNGVNPLSAITGLDTFELTHNPYYATVVLSAMQETAVAALNDGVIISQQDIENLFELIKNFAPIKTSMLIDKEQGRPIELDAIVGSVLERSKLQGVSAPQNQQFWQSLTEFAR</sequence>
<protein>
    <recommendedName>
        <fullName evidence="3">2-dehydropantoate 2-reductase</fullName>
        <ecNumber evidence="2">1.1.1.169</ecNumber>
    </recommendedName>
    <alternativeName>
        <fullName evidence="6">Ketopantoate reductase</fullName>
    </alternativeName>
</protein>
<dbReference type="GO" id="GO:0015940">
    <property type="term" value="P:pantothenate biosynthetic process"/>
    <property type="evidence" value="ECO:0007669"/>
    <property type="project" value="UniProtKB-UniPathway"/>
</dbReference>
<dbReference type="GO" id="GO:0005737">
    <property type="term" value="C:cytoplasm"/>
    <property type="evidence" value="ECO:0007669"/>
    <property type="project" value="TreeGrafter"/>
</dbReference>
<evidence type="ECO:0000259" key="9">
    <source>
        <dbReference type="Pfam" id="PF08546"/>
    </source>
</evidence>
<dbReference type="PANTHER" id="PTHR21708">
    <property type="entry name" value="PROBABLE 2-DEHYDROPANTOATE 2-REDUCTASE"/>
    <property type="match status" value="1"/>
</dbReference>
<dbReference type="InterPro" id="IPR013752">
    <property type="entry name" value="KPA_reductase"/>
</dbReference>
<dbReference type="Gene3D" id="3.40.50.720">
    <property type="entry name" value="NAD(P)-binding Rossmann-like Domain"/>
    <property type="match status" value="1"/>
</dbReference>